<gene>
    <name evidence="3" type="ORF">PAC_15108</name>
</gene>
<dbReference type="InterPro" id="IPR002669">
    <property type="entry name" value="UreD"/>
</dbReference>
<name>A0A1L7XJL6_9HELO</name>
<dbReference type="STRING" id="576137.A0A1L7XJL6"/>
<dbReference type="AlphaFoldDB" id="A0A1L7XJL6"/>
<evidence type="ECO:0000313" key="3">
    <source>
        <dbReference type="EMBL" id="CZR65208.1"/>
    </source>
</evidence>
<evidence type="ECO:0000256" key="1">
    <source>
        <dbReference type="ARBA" id="ARBA00007177"/>
    </source>
</evidence>
<dbReference type="HAMAP" id="MF_01384">
    <property type="entry name" value="UreD"/>
    <property type="match status" value="1"/>
</dbReference>
<evidence type="ECO:0000256" key="2">
    <source>
        <dbReference type="ARBA" id="ARBA00023186"/>
    </source>
</evidence>
<keyword evidence="2" id="KW-0143">Chaperone</keyword>
<keyword evidence="4" id="KW-1185">Reference proteome</keyword>
<accession>A0A1L7XJL6</accession>
<organism evidence="3 4">
    <name type="scientific">Phialocephala subalpina</name>
    <dbReference type="NCBI Taxonomy" id="576137"/>
    <lineage>
        <taxon>Eukaryota</taxon>
        <taxon>Fungi</taxon>
        <taxon>Dikarya</taxon>
        <taxon>Ascomycota</taxon>
        <taxon>Pezizomycotina</taxon>
        <taxon>Leotiomycetes</taxon>
        <taxon>Helotiales</taxon>
        <taxon>Mollisiaceae</taxon>
        <taxon>Phialocephala</taxon>
        <taxon>Phialocephala fortinii species complex</taxon>
    </lineage>
</organism>
<dbReference type="Proteomes" id="UP000184330">
    <property type="component" value="Unassembled WGS sequence"/>
</dbReference>
<protein>
    <submittedName>
        <fullName evidence="3">Related to urease accessory protein UreD</fullName>
    </submittedName>
</protein>
<dbReference type="PANTHER" id="PTHR33643:SF1">
    <property type="entry name" value="UREASE ACCESSORY PROTEIN D"/>
    <property type="match status" value="1"/>
</dbReference>
<dbReference type="OrthoDB" id="5550464at2759"/>
<comment type="similarity">
    <text evidence="1">Belongs to the UreD family.</text>
</comment>
<evidence type="ECO:0000313" key="4">
    <source>
        <dbReference type="Proteomes" id="UP000184330"/>
    </source>
</evidence>
<dbReference type="GO" id="GO:0016151">
    <property type="term" value="F:nickel cation binding"/>
    <property type="evidence" value="ECO:0007669"/>
    <property type="project" value="InterPro"/>
</dbReference>
<dbReference type="PANTHER" id="PTHR33643">
    <property type="entry name" value="UREASE ACCESSORY PROTEIN D"/>
    <property type="match status" value="1"/>
</dbReference>
<dbReference type="Pfam" id="PF01774">
    <property type="entry name" value="UreD"/>
    <property type="match status" value="1"/>
</dbReference>
<sequence length="329" mass="36091">MTSPFPPSSSAPGEGRLVVQLLPHNISALSTITFQYPLKLISPSPSAAQKSVLVFLLTYGGGLVGGDQVNLTINVKRKAKLSIVTQGHTKIFKSPTRQVVTRQSLHVTVEDGAAVCLLPDPVQPFEGSVYGQSQKFYVAEGGSLCLLDWVSAGRTARGEDWDLRAWSGRNEVWLAPQSNDKARLLLRDNVILEREALDGTIQDLRKKMHGMGIFGTLVLRGPLMEALAAFFMSEFAALPRIGARDFRSQDRKETDDKAGLSQQETWRYSRLSQEKEAGVLWSVAKVRGCIVVKFGARTVEGSRDWIGSMLKEEGSVVSHFGEDAAMCVR</sequence>
<proteinExistence type="inferred from homology"/>
<dbReference type="EMBL" id="FJOG01000029">
    <property type="protein sequence ID" value="CZR65208.1"/>
    <property type="molecule type" value="Genomic_DNA"/>
</dbReference>
<reference evidence="3 4" key="1">
    <citation type="submission" date="2016-03" db="EMBL/GenBank/DDBJ databases">
        <authorList>
            <person name="Ploux O."/>
        </authorList>
    </citation>
    <scope>NUCLEOTIDE SEQUENCE [LARGE SCALE GENOMIC DNA]</scope>
    <source>
        <strain evidence="3 4">UAMH 11012</strain>
    </source>
</reference>